<dbReference type="PROSITE" id="PS50977">
    <property type="entry name" value="HTH_TETR_2"/>
    <property type="match status" value="1"/>
</dbReference>
<keyword evidence="2" id="KW-0805">Transcription regulation</keyword>
<evidence type="ECO:0000313" key="9">
    <source>
        <dbReference type="Proteomes" id="UP000029640"/>
    </source>
</evidence>
<feature type="DNA-binding region" description="H-T-H motif" evidence="5">
    <location>
        <begin position="46"/>
        <end position="65"/>
    </location>
</feature>
<dbReference type="Proteomes" id="UP000029640">
    <property type="component" value="Unassembled WGS sequence"/>
</dbReference>
<reference evidence="8 9" key="1">
    <citation type="journal article" date="2014" name="Genome Announc.">
        <title>Genome Sequence of Gammaproteobacterial Pseudohaliea rubra Type Strain DSM 19751, Isolated from Coastal Seawater of the Mediterranean Sea.</title>
        <authorList>
            <person name="Spring S."/>
            <person name="Fiebig A."/>
            <person name="Riedel T."/>
            <person name="Goker M."/>
            <person name="Klenk H.P."/>
        </authorList>
    </citation>
    <scope>NUCLEOTIDE SEQUENCE [LARGE SCALE GENOMIC DNA]</scope>
    <source>
        <strain evidence="8 9">DSM 19751</strain>
    </source>
</reference>
<evidence type="ECO:0000256" key="4">
    <source>
        <dbReference type="ARBA" id="ARBA00023163"/>
    </source>
</evidence>
<dbReference type="InterPro" id="IPR001647">
    <property type="entry name" value="HTH_TetR"/>
</dbReference>
<organism evidence="8 9">
    <name type="scientific">Pseudohaliea rubra DSM 19751</name>
    <dbReference type="NCBI Taxonomy" id="1265313"/>
    <lineage>
        <taxon>Bacteria</taxon>
        <taxon>Pseudomonadati</taxon>
        <taxon>Pseudomonadota</taxon>
        <taxon>Gammaproteobacteria</taxon>
        <taxon>Cellvibrionales</taxon>
        <taxon>Halieaceae</taxon>
        <taxon>Pseudohaliea</taxon>
    </lineage>
</organism>
<protein>
    <submittedName>
        <fullName evidence="8">Transcriptional regulator, TetR family</fullName>
    </submittedName>
</protein>
<dbReference type="SUPFAM" id="SSF48498">
    <property type="entry name" value="Tetracyclin repressor-like, C-terminal domain"/>
    <property type="match status" value="1"/>
</dbReference>
<feature type="region of interest" description="Disordered" evidence="6">
    <location>
        <begin position="1"/>
        <end position="23"/>
    </location>
</feature>
<evidence type="ECO:0000256" key="1">
    <source>
        <dbReference type="ARBA" id="ARBA00022491"/>
    </source>
</evidence>
<dbReference type="Pfam" id="PF13977">
    <property type="entry name" value="TetR_C_6"/>
    <property type="match status" value="1"/>
</dbReference>
<dbReference type="InterPro" id="IPR036271">
    <property type="entry name" value="Tet_transcr_reg_TetR-rel_C_sf"/>
</dbReference>
<evidence type="ECO:0000256" key="5">
    <source>
        <dbReference type="PROSITE-ProRule" id="PRU00335"/>
    </source>
</evidence>
<dbReference type="eggNOG" id="COG1309">
    <property type="taxonomic scope" value="Bacteria"/>
</dbReference>
<dbReference type="PANTHER" id="PTHR30055">
    <property type="entry name" value="HTH-TYPE TRANSCRIPTIONAL REGULATOR RUTR"/>
    <property type="match status" value="1"/>
</dbReference>
<evidence type="ECO:0000259" key="7">
    <source>
        <dbReference type="PROSITE" id="PS50977"/>
    </source>
</evidence>
<evidence type="ECO:0000313" key="8">
    <source>
        <dbReference type="EMBL" id="KGE04381.1"/>
    </source>
</evidence>
<dbReference type="PROSITE" id="PS01081">
    <property type="entry name" value="HTH_TETR_1"/>
    <property type="match status" value="1"/>
</dbReference>
<dbReference type="Gene3D" id="1.10.357.10">
    <property type="entry name" value="Tetracycline Repressor, domain 2"/>
    <property type="match status" value="1"/>
</dbReference>
<dbReference type="EMBL" id="AUVB01000028">
    <property type="protein sequence ID" value="KGE04381.1"/>
    <property type="molecule type" value="Genomic_DNA"/>
</dbReference>
<name>A0A095XXD4_9GAMM</name>
<dbReference type="OrthoDB" id="5982141at2"/>
<dbReference type="GO" id="GO:0003700">
    <property type="term" value="F:DNA-binding transcription factor activity"/>
    <property type="evidence" value="ECO:0007669"/>
    <property type="project" value="TreeGrafter"/>
</dbReference>
<evidence type="ECO:0000256" key="6">
    <source>
        <dbReference type="SAM" id="MobiDB-lite"/>
    </source>
</evidence>
<dbReference type="Pfam" id="PF00440">
    <property type="entry name" value="TetR_N"/>
    <property type="match status" value="1"/>
</dbReference>
<dbReference type="STRING" id="1265313.HRUBRA_01067"/>
<dbReference type="InterPro" id="IPR039538">
    <property type="entry name" value="BetI_C"/>
</dbReference>
<dbReference type="GO" id="GO:0000976">
    <property type="term" value="F:transcription cis-regulatory region binding"/>
    <property type="evidence" value="ECO:0007669"/>
    <property type="project" value="TreeGrafter"/>
</dbReference>
<evidence type="ECO:0000256" key="2">
    <source>
        <dbReference type="ARBA" id="ARBA00023015"/>
    </source>
</evidence>
<feature type="domain" description="HTH tetR-type" evidence="7">
    <location>
        <begin position="23"/>
        <end position="83"/>
    </location>
</feature>
<gene>
    <name evidence="8" type="ORF">HRUBRA_01067</name>
</gene>
<keyword evidence="1" id="KW-0678">Repressor</keyword>
<keyword evidence="3 5" id="KW-0238">DNA-binding</keyword>
<keyword evidence="4" id="KW-0804">Transcription</keyword>
<keyword evidence="9" id="KW-1185">Reference proteome</keyword>
<accession>A0A095XXD4</accession>
<dbReference type="HOGENOM" id="CLU_069356_15_5_6"/>
<evidence type="ECO:0000256" key="3">
    <source>
        <dbReference type="ARBA" id="ARBA00023125"/>
    </source>
</evidence>
<dbReference type="RefSeq" id="WP_035515025.1">
    <property type="nucleotide sequence ID" value="NZ_KN234752.1"/>
</dbReference>
<dbReference type="SUPFAM" id="SSF46689">
    <property type="entry name" value="Homeodomain-like"/>
    <property type="match status" value="1"/>
</dbReference>
<dbReference type="AlphaFoldDB" id="A0A095XXD4"/>
<dbReference type="InterPro" id="IPR023772">
    <property type="entry name" value="DNA-bd_HTH_TetR-type_CS"/>
</dbReference>
<proteinExistence type="predicted"/>
<dbReference type="InterPro" id="IPR009057">
    <property type="entry name" value="Homeodomain-like_sf"/>
</dbReference>
<comment type="caution">
    <text evidence="8">The sequence shown here is derived from an EMBL/GenBank/DDBJ whole genome shotgun (WGS) entry which is preliminary data.</text>
</comment>
<sequence>MAKEKPVAKSKSRRGGSPTFTEQARRTQIVTAAAALFMEQGFANTSMDQIASRVGVSRGVLFYYFDGKAEIGEHTLRLAVRAYSDYVRDRVERRRTARGKLREFSDACLDYQAEHPDLYIAFVELIGCLGENEEKFRLTQSLNQRTRSQLVAIIQGGINSGELANVDASALADILQGFVDGMMEMIAMEPGAVSLPTTKRLWHRMLDSVL</sequence>
<dbReference type="PRINTS" id="PR00455">
    <property type="entry name" value="HTHTETR"/>
</dbReference>
<dbReference type="FunFam" id="1.10.10.60:FF:000141">
    <property type="entry name" value="TetR family transcriptional regulator"/>
    <property type="match status" value="1"/>
</dbReference>
<dbReference type="InterPro" id="IPR050109">
    <property type="entry name" value="HTH-type_TetR-like_transc_reg"/>
</dbReference>
<dbReference type="PANTHER" id="PTHR30055:SF234">
    <property type="entry name" value="HTH-TYPE TRANSCRIPTIONAL REGULATOR BETI"/>
    <property type="match status" value="1"/>
</dbReference>